<sequence>MPRKSSKTTHVLNLLSGSEEHDESSITDCADSGAPDQITVVMPKKSADPVADIIRARLEEEFSPTELDEQPQPPELAPVGADKNEPLEQISEKPQGVDYAYVNVMEHIIQEEVEGFCQEFETCTCSRCLADIAALALTNLPPKYIVKDCLTISPLLNYYRSKYSSQVTVSLTKSSMSVKDKPRH</sequence>
<reference evidence="2 3" key="1">
    <citation type="submission" date="2016-11" db="EMBL/GenBank/DDBJ databases">
        <authorList>
            <person name="Jaros S."/>
            <person name="Januszkiewicz K."/>
            <person name="Wedrychowicz H."/>
        </authorList>
    </citation>
    <scope>NUCLEOTIDE SEQUENCE [LARGE SCALE GENOMIC DNA]</scope>
    <source>
        <strain evidence="2 3">DSM 15970</strain>
    </source>
</reference>
<protein>
    <submittedName>
        <fullName evidence="2">Late competence development protein ComFB</fullName>
    </submittedName>
</protein>
<dbReference type="EMBL" id="FQYT01000012">
    <property type="protein sequence ID" value="SHJ08524.1"/>
    <property type="molecule type" value="Genomic_DNA"/>
</dbReference>
<dbReference type="OrthoDB" id="5616024at2"/>
<evidence type="ECO:0000313" key="2">
    <source>
        <dbReference type="EMBL" id="SHJ08524.1"/>
    </source>
</evidence>
<evidence type="ECO:0000313" key="3">
    <source>
        <dbReference type="Proteomes" id="UP000184342"/>
    </source>
</evidence>
<dbReference type="InterPro" id="IPR019657">
    <property type="entry name" value="ComFB"/>
</dbReference>
<gene>
    <name evidence="2" type="ORF">SAMN02745691_01308</name>
</gene>
<dbReference type="Proteomes" id="UP000184342">
    <property type="component" value="Unassembled WGS sequence"/>
</dbReference>
<accession>A0A1M6GEY2</accession>
<organism evidence="2 3">
    <name type="scientific">Parasporobacterium paucivorans DSM 15970</name>
    <dbReference type="NCBI Taxonomy" id="1122934"/>
    <lineage>
        <taxon>Bacteria</taxon>
        <taxon>Bacillati</taxon>
        <taxon>Bacillota</taxon>
        <taxon>Clostridia</taxon>
        <taxon>Lachnospirales</taxon>
        <taxon>Lachnospiraceae</taxon>
        <taxon>Parasporobacterium</taxon>
    </lineage>
</organism>
<evidence type="ECO:0000256" key="1">
    <source>
        <dbReference type="SAM" id="MobiDB-lite"/>
    </source>
</evidence>
<dbReference type="RefSeq" id="WP_073993560.1">
    <property type="nucleotide sequence ID" value="NZ_FQYT01000012.1"/>
</dbReference>
<proteinExistence type="predicted"/>
<feature type="region of interest" description="Disordered" evidence="1">
    <location>
        <begin position="58"/>
        <end position="88"/>
    </location>
</feature>
<name>A0A1M6GEY2_9FIRM</name>
<dbReference type="STRING" id="1122934.SAMN02745691_01308"/>
<feature type="region of interest" description="Disordered" evidence="1">
    <location>
        <begin position="1"/>
        <end position="34"/>
    </location>
</feature>
<keyword evidence="3" id="KW-1185">Reference proteome</keyword>
<dbReference type="Pfam" id="PF10719">
    <property type="entry name" value="ComFB"/>
    <property type="match status" value="1"/>
</dbReference>
<dbReference type="AlphaFoldDB" id="A0A1M6GEY2"/>